<proteinExistence type="predicted"/>
<evidence type="ECO:0000313" key="2">
    <source>
        <dbReference type="EMBL" id="SEE70407.1"/>
    </source>
</evidence>
<name>A0A1H5L1F1_9MICO</name>
<dbReference type="EMBL" id="FNTX01000002">
    <property type="protein sequence ID" value="SEE70407.1"/>
    <property type="molecule type" value="Genomic_DNA"/>
</dbReference>
<dbReference type="InterPro" id="IPR002734">
    <property type="entry name" value="RibDG_C"/>
</dbReference>
<protein>
    <submittedName>
        <fullName evidence="2">Dihydrofolate reductase</fullName>
    </submittedName>
</protein>
<feature type="domain" description="Bacterial bifunctional deaminase-reductase C-terminal" evidence="1">
    <location>
        <begin position="3"/>
        <end position="170"/>
    </location>
</feature>
<organism evidence="2 3">
    <name type="scientific">Ruania alba</name>
    <dbReference type="NCBI Taxonomy" id="648782"/>
    <lineage>
        <taxon>Bacteria</taxon>
        <taxon>Bacillati</taxon>
        <taxon>Actinomycetota</taxon>
        <taxon>Actinomycetes</taxon>
        <taxon>Micrococcales</taxon>
        <taxon>Ruaniaceae</taxon>
        <taxon>Ruania</taxon>
    </lineage>
</organism>
<dbReference type="RefSeq" id="WP_089773487.1">
    <property type="nucleotide sequence ID" value="NZ_FNTX01000002.1"/>
</dbReference>
<reference evidence="3" key="1">
    <citation type="submission" date="2016-10" db="EMBL/GenBank/DDBJ databases">
        <authorList>
            <person name="Varghese N."/>
            <person name="Submissions S."/>
        </authorList>
    </citation>
    <scope>NUCLEOTIDE SEQUENCE [LARGE SCALE GENOMIC DNA]</scope>
    <source>
        <strain evidence="3">DSM 21368</strain>
    </source>
</reference>
<dbReference type="InterPro" id="IPR024072">
    <property type="entry name" value="DHFR-like_dom_sf"/>
</dbReference>
<evidence type="ECO:0000313" key="3">
    <source>
        <dbReference type="Proteomes" id="UP000199220"/>
    </source>
</evidence>
<evidence type="ECO:0000259" key="1">
    <source>
        <dbReference type="Pfam" id="PF01872"/>
    </source>
</evidence>
<dbReference type="Gene3D" id="3.40.430.10">
    <property type="entry name" value="Dihydrofolate Reductase, subunit A"/>
    <property type="match status" value="1"/>
</dbReference>
<accession>A0A1H5L1F1</accession>
<dbReference type="AlphaFoldDB" id="A0A1H5L1F1"/>
<dbReference type="Pfam" id="PF01872">
    <property type="entry name" value="RibD_C"/>
    <property type="match status" value="1"/>
</dbReference>
<keyword evidence="3" id="KW-1185">Reference proteome</keyword>
<gene>
    <name evidence="2" type="ORF">SAMN04488554_2543</name>
</gene>
<dbReference type="GO" id="GO:0009231">
    <property type="term" value="P:riboflavin biosynthetic process"/>
    <property type="evidence" value="ECO:0007669"/>
    <property type="project" value="InterPro"/>
</dbReference>
<dbReference type="STRING" id="648782.SAMN04488554_2543"/>
<dbReference type="OrthoDB" id="7342392at2"/>
<dbReference type="GO" id="GO:0008703">
    <property type="term" value="F:5-amino-6-(5-phosphoribosylamino)uracil reductase activity"/>
    <property type="evidence" value="ECO:0007669"/>
    <property type="project" value="InterPro"/>
</dbReference>
<dbReference type="Proteomes" id="UP000199220">
    <property type="component" value="Unassembled WGS sequence"/>
</dbReference>
<sequence>MGKLIASAQATLDGVIDPVGEWVQPDGDHGDYSFERQSRSGGFVLGRKTYEGLAAYWPSQTGKWADLVNAIPKHVASTTLSGGLEWNATLLNGAIEESIPRLKAAVDGDLFLHGSGEFAYTLATKGLIDEYEIYLNPLVWGQGNVHVLGDRGTIAMALRDVKRFDSGVVLLTYLPHS</sequence>
<dbReference type="SUPFAM" id="SSF53597">
    <property type="entry name" value="Dihydrofolate reductase-like"/>
    <property type="match status" value="1"/>
</dbReference>